<gene>
    <name evidence="2" type="ORF">BS329_20850</name>
</gene>
<protein>
    <submittedName>
        <fullName evidence="2">Uncharacterized protein</fullName>
    </submittedName>
</protein>
<reference evidence="2 3" key="1">
    <citation type="submission" date="2016-01" db="EMBL/GenBank/DDBJ databases">
        <title>Amycolatopsis coloradensis genome sequencing and assembly.</title>
        <authorList>
            <person name="Mayilraj S."/>
        </authorList>
    </citation>
    <scope>NUCLEOTIDE SEQUENCE [LARGE SCALE GENOMIC DNA]</scope>
    <source>
        <strain evidence="2 3">DSM 44225</strain>
    </source>
</reference>
<dbReference type="STRING" id="76021.BS329_20850"/>
<comment type="caution">
    <text evidence="2">The sequence shown here is derived from an EMBL/GenBank/DDBJ whole genome shotgun (WGS) entry which is preliminary data.</text>
</comment>
<keyword evidence="3" id="KW-1185">Reference proteome</keyword>
<dbReference type="AlphaFoldDB" id="A0A1R0KR18"/>
<dbReference type="Proteomes" id="UP000187486">
    <property type="component" value="Unassembled WGS sequence"/>
</dbReference>
<dbReference type="EMBL" id="MQUQ01000011">
    <property type="protein sequence ID" value="OLZ50073.1"/>
    <property type="molecule type" value="Genomic_DNA"/>
</dbReference>
<proteinExistence type="predicted"/>
<evidence type="ECO:0000256" key="1">
    <source>
        <dbReference type="SAM" id="MobiDB-lite"/>
    </source>
</evidence>
<evidence type="ECO:0000313" key="2">
    <source>
        <dbReference type="EMBL" id="OLZ50073.1"/>
    </source>
</evidence>
<feature type="region of interest" description="Disordered" evidence="1">
    <location>
        <begin position="441"/>
        <end position="468"/>
    </location>
</feature>
<sequence length="1099" mass="121918">MIIGVSCTHRNEERTAVALTVTFTGTTPLNPAEPDSPHLLWTYSVQATPPTGVDTGQRIALALPADIDLRDPRRYPDVQALNGAFLDREAGGSRQYAGKVISSSSSTQTISFVAPAAKVDRELFLVGASGAGRPWTVLPFAVTPGGSSAPVQTLPGPSARRRVTTGRPLTEFAGTLPYASESFGLIQPLLGWRSQRTVARFVQGLKRADDALLATVSQAILPQAVYVSGGIGLEDAAASGDSLILKTGGTPANRLYSPLIISVLADLIQAQVQNKNLRDPATWSPMLKRENLDTLLASQVATEVFRRAGAVETDPEKRTALIQKMGAKESMVAGLLNYLAEQGLVPTLADLFSPPEQGVPDTKQFRGLQRLLDPLETLGRGEALNRVSLSPVGIVHLFRQFFFEFDTFLGPPVQHVWLSPGGSVELVEAHTRRTLVERTVEESLDTTQRRESESRLEDEVSTAVKEENEHSTKLGFSVSANQRWVWGDANETTTMDMSDTQKQAREQTHKQMRQQSERLTTEIKRSFKTTFRTVTETTDTSSRRYVLANSTDELINYELRRKMRRVGVQVQDLGTQLCWQSFVDDPGAALGLAKLVHLAAPPDASAVAPANELPPPEEYTEDVKVMFGYPFNGYVRPVAGGGLGFWIVDVELAPRDGYEPIRVGEPKWTNEVAAVKFKLNRALADAPDGVPEPRKPALSVYLYESHGKRNELFAFTVPVTYRPTEEKRKQVADQNKLLAGKRDLELDQKQREAYLKAAHDRVGAASKVQIRDYDVLREEERVVVYRRLLEQLMQVDGEQPTQPVMQHKLAELISSMFDVDAMLYFVAPEWWRPRLHEAHPTFAPELDRLGDPKLETPDGKPVRDPAMRMAVDRVIRNSPTGLDEHTVGWSNAEDAQRPDNYFITGDSAPARMGSSLGWVLQLDGDHQRNAFLNAPWVKAIVPIRPGRELAALNWLADPSIENAEGLDDLYQPAAAGESNKILKRLQGHPWTDPELTSRYRDLDPAELTIRDVLRYVAITVLAKHAEGREVVTEQLESGVTLNYLRPDMVHEKGFDPLDKGFKAQSERGYEVFDQWIEVVPTDQIAVAEVHYDPKTGQQV</sequence>
<organism evidence="2 3">
    <name type="scientific">Amycolatopsis coloradensis</name>
    <dbReference type="NCBI Taxonomy" id="76021"/>
    <lineage>
        <taxon>Bacteria</taxon>
        <taxon>Bacillati</taxon>
        <taxon>Actinomycetota</taxon>
        <taxon>Actinomycetes</taxon>
        <taxon>Pseudonocardiales</taxon>
        <taxon>Pseudonocardiaceae</taxon>
        <taxon>Amycolatopsis</taxon>
    </lineage>
</organism>
<evidence type="ECO:0000313" key="3">
    <source>
        <dbReference type="Proteomes" id="UP000187486"/>
    </source>
</evidence>
<accession>A0A1R0KR18</accession>
<name>A0A1R0KR18_9PSEU</name>